<keyword evidence="1 2" id="KW-0238">DNA-binding</keyword>
<dbReference type="SUPFAM" id="SSF46689">
    <property type="entry name" value="Homeodomain-like"/>
    <property type="match status" value="1"/>
</dbReference>
<dbReference type="Proteomes" id="UP001274321">
    <property type="component" value="Unassembled WGS sequence"/>
</dbReference>
<accession>A0ABU4RNH2</accession>
<gene>
    <name evidence="4" type="ORF">SCD90_09960</name>
</gene>
<evidence type="ECO:0000256" key="2">
    <source>
        <dbReference type="PROSITE-ProRule" id="PRU00335"/>
    </source>
</evidence>
<feature type="DNA-binding region" description="H-T-H motif" evidence="2">
    <location>
        <begin position="33"/>
        <end position="52"/>
    </location>
</feature>
<comment type="caution">
    <text evidence="4">The sequence shown here is derived from an EMBL/GenBank/DDBJ whole genome shotgun (WGS) entry which is preliminary data.</text>
</comment>
<name>A0ABU4RNH2_9HYPH</name>
<sequence length="232" mass="25614">MLDTETKPAGSPHERAVDALMTLLAEQDWQSITLPQIAARAGLSLAELRGLFPSKGAILSGFSRMIDQRVLKLDAASTEMLDQPARERLFDVMLRRFDLLQPYKQAIRSARRGLLADPLSLSAWNRVEVTSAQWMLAAAGIEDSGPEAAIKAQALALIHARVLGTWLDEDDVDMPRTMRELDGQLRQAERALETVDIVKNTMRPLFSLVEGVLHRGRRPAPDAADDIVSPSL</sequence>
<organism evidence="4 5">
    <name type="scientific">Terrihabitans rhizophilus</name>
    <dbReference type="NCBI Taxonomy" id="3092662"/>
    <lineage>
        <taxon>Bacteria</taxon>
        <taxon>Pseudomonadati</taxon>
        <taxon>Pseudomonadota</taxon>
        <taxon>Alphaproteobacteria</taxon>
        <taxon>Hyphomicrobiales</taxon>
        <taxon>Terrihabitans</taxon>
    </lineage>
</organism>
<protein>
    <submittedName>
        <fullName evidence="4">TetR/AcrR family transcriptional regulator</fullName>
    </submittedName>
</protein>
<evidence type="ECO:0000313" key="5">
    <source>
        <dbReference type="Proteomes" id="UP001274321"/>
    </source>
</evidence>
<proteinExistence type="predicted"/>
<dbReference type="EMBL" id="JAXAFJ010000005">
    <property type="protein sequence ID" value="MDX6806390.1"/>
    <property type="molecule type" value="Genomic_DNA"/>
</dbReference>
<dbReference type="InterPro" id="IPR009057">
    <property type="entry name" value="Homeodomain-like_sf"/>
</dbReference>
<dbReference type="PROSITE" id="PS50977">
    <property type="entry name" value="HTH_TETR_2"/>
    <property type="match status" value="1"/>
</dbReference>
<evidence type="ECO:0000259" key="3">
    <source>
        <dbReference type="PROSITE" id="PS50977"/>
    </source>
</evidence>
<dbReference type="RefSeq" id="WP_319844520.1">
    <property type="nucleotide sequence ID" value="NZ_JAXAFJ010000005.1"/>
</dbReference>
<reference evidence="4 5" key="1">
    <citation type="submission" date="2023-11" db="EMBL/GenBank/DDBJ databases">
        <authorList>
            <person name="Bao R."/>
        </authorList>
    </citation>
    <scope>NUCLEOTIDE SEQUENCE [LARGE SCALE GENOMIC DNA]</scope>
    <source>
        <strain evidence="4 5">PJ23</strain>
    </source>
</reference>
<evidence type="ECO:0000313" key="4">
    <source>
        <dbReference type="EMBL" id="MDX6806390.1"/>
    </source>
</evidence>
<keyword evidence="5" id="KW-1185">Reference proteome</keyword>
<feature type="domain" description="HTH tetR-type" evidence="3">
    <location>
        <begin position="10"/>
        <end position="70"/>
    </location>
</feature>
<dbReference type="InterPro" id="IPR001647">
    <property type="entry name" value="HTH_TetR"/>
</dbReference>
<dbReference type="Gene3D" id="1.10.357.10">
    <property type="entry name" value="Tetracycline Repressor, domain 2"/>
    <property type="match status" value="1"/>
</dbReference>
<evidence type="ECO:0000256" key="1">
    <source>
        <dbReference type="ARBA" id="ARBA00023125"/>
    </source>
</evidence>